<dbReference type="Proteomes" id="UP000821865">
    <property type="component" value="Chromosome 9"/>
</dbReference>
<reference evidence="1" key="1">
    <citation type="submission" date="2020-05" db="EMBL/GenBank/DDBJ databases">
        <title>Large-scale comparative analyses of tick genomes elucidate their genetic diversity and vector capacities.</title>
        <authorList>
            <person name="Jia N."/>
            <person name="Wang J."/>
            <person name="Shi W."/>
            <person name="Du L."/>
            <person name="Sun Y."/>
            <person name="Zhan W."/>
            <person name="Jiang J."/>
            <person name="Wang Q."/>
            <person name="Zhang B."/>
            <person name="Ji P."/>
            <person name="Sakyi L.B."/>
            <person name="Cui X."/>
            <person name="Yuan T."/>
            <person name="Jiang B."/>
            <person name="Yang W."/>
            <person name="Lam T.T.-Y."/>
            <person name="Chang Q."/>
            <person name="Ding S."/>
            <person name="Wang X."/>
            <person name="Zhu J."/>
            <person name="Ruan X."/>
            <person name="Zhao L."/>
            <person name="Wei J."/>
            <person name="Que T."/>
            <person name="Du C."/>
            <person name="Cheng J."/>
            <person name="Dai P."/>
            <person name="Han X."/>
            <person name="Huang E."/>
            <person name="Gao Y."/>
            <person name="Liu J."/>
            <person name="Shao H."/>
            <person name="Ye R."/>
            <person name="Li L."/>
            <person name="Wei W."/>
            <person name="Wang X."/>
            <person name="Wang C."/>
            <person name="Yang T."/>
            <person name="Huo Q."/>
            <person name="Li W."/>
            <person name="Guo W."/>
            <person name="Chen H."/>
            <person name="Zhou L."/>
            <person name="Ni X."/>
            <person name="Tian J."/>
            <person name="Zhou Y."/>
            <person name="Sheng Y."/>
            <person name="Liu T."/>
            <person name="Pan Y."/>
            <person name="Xia L."/>
            <person name="Li J."/>
            <person name="Zhao F."/>
            <person name="Cao W."/>
        </authorList>
    </citation>
    <scope>NUCLEOTIDE SEQUENCE</scope>
    <source>
        <strain evidence="1">Dsil-2018</strain>
    </source>
</reference>
<evidence type="ECO:0000313" key="1">
    <source>
        <dbReference type="EMBL" id="KAH7933467.1"/>
    </source>
</evidence>
<accession>A0ACB8C3N8</accession>
<dbReference type="EMBL" id="CM023478">
    <property type="protein sequence ID" value="KAH7933467.1"/>
    <property type="molecule type" value="Genomic_DNA"/>
</dbReference>
<keyword evidence="2" id="KW-1185">Reference proteome</keyword>
<comment type="caution">
    <text evidence="1">The sequence shown here is derived from an EMBL/GenBank/DDBJ whole genome shotgun (WGS) entry which is preliminary data.</text>
</comment>
<proteinExistence type="predicted"/>
<name>A0ACB8C3N8_DERSI</name>
<sequence length="165" mass="18038">MRNVSQIKFAQSLEMAAALSEEDVAEDVVCPNMMQKIAVISTPAENNARAYSKINTITIGGFMKHFTDDQFEPVGQIEPEERHATLMIDEIQLTPGLSYDASSGTVFGAPTMPLADGTLPLPSNTCSCVYAWWCSHPLEAGCGIPSHRQFLFGKGNEARCCRHNN</sequence>
<organism evidence="1 2">
    <name type="scientific">Dermacentor silvarum</name>
    <name type="common">Tick</name>
    <dbReference type="NCBI Taxonomy" id="543639"/>
    <lineage>
        <taxon>Eukaryota</taxon>
        <taxon>Metazoa</taxon>
        <taxon>Ecdysozoa</taxon>
        <taxon>Arthropoda</taxon>
        <taxon>Chelicerata</taxon>
        <taxon>Arachnida</taxon>
        <taxon>Acari</taxon>
        <taxon>Parasitiformes</taxon>
        <taxon>Ixodida</taxon>
        <taxon>Ixodoidea</taxon>
        <taxon>Ixodidae</taxon>
        <taxon>Rhipicephalinae</taxon>
        <taxon>Dermacentor</taxon>
    </lineage>
</organism>
<gene>
    <name evidence="1" type="ORF">HPB49_012941</name>
</gene>
<evidence type="ECO:0000313" key="2">
    <source>
        <dbReference type="Proteomes" id="UP000821865"/>
    </source>
</evidence>
<protein>
    <submittedName>
        <fullName evidence="1">Uncharacterized protein</fullName>
    </submittedName>
</protein>